<proteinExistence type="predicted"/>
<dbReference type="EMBL" id="CM023485">
    <property type="protein sequence ID" value="KAH6931093.1"/>
    <property type="molecule type" value="Genomic_DNA"/>
</dbReference>
<evidence type="ECO:0000313" key="2">
    <source>
        <dbReference type="Proteomes" id="UP000821845"/>
    </source>
</evidence>
<keyword evidence="2" id="KW-1185">Reference proteome</keyword>
<sequence length="362" mass="40322">MVKVLGIFFTCDGVAEATWQRALERAHLVATRIQHLDLTLREKALAVKTSVCAFANYVCRVAVMPSKTASQLNSIINTILWDGKPAPVKRNLLQLPESEGGLGLPHVVTIGRILALKTVRLLYQASDFFGKGLLLYWCSTNTKHLDADRHTGPVAEFPSAFYKMTENTKSMLDKDASSCDIDRDPPARIAETLTRSQLSPEECGKTASWKRSKAKLSRGLPREFRSVLFGKPPTTRTRPSAGGRRENETKLYADRKKNKKTEKKNNKRRVVAVLAEETSFSGPFASALSLTFIISSCPIRTYPVCVVLGRIMSRDARLVRSGSDAISGAHRNVMRLISCNARSINRTNAARTVRWKKLCERE</sequence>
<gene>
    <name evidence="1" type="ORF">HPB50_022203</name>
</gene>
<dbReference type="Proteomes" id="UP000821845">
    <property type="component" value="Chromosome 5"/>
</dbReference>
<organism evidence="1 2">
    <name type="scientific">Hyalomma asiaticum</name>
    <name type="common">Tick</name>
    <dbReference type="NCBI Taxonomy" id="266040"/>
    <lineage>
        <taxon>Eukaryota</taxon>
        <taxon>Metazoa</taxon>
        <taxon>Ecdysozoa</taxon>
        <taxon>Arthropoda</taxon>
        <taxon>Chelicerata</taxon>
        <taxon>Arachnida</taxon>
        <taxon>Acari</taxon>
        <taxon>Parasitiformes</taxon>
        <taxon>Ixodida</taxon>
        <taxon>Ixodoidea</taxon>
        <taxon>Ixodidae</taxon>
        <taxon>Hyalomminae</taxon>
        <taxon>Hyalomma</taxon>
    </lineage>
</organism>
<evidence type="ECO:0000313" key="1">
    <source>
        <dbReference type="EMBL" id="KAH6931093.1"/>
    </source>
</evidence>
<comment type="caution">
    <text evidence="1">The sequence shown here is derived from an EMBL/GenBank/DDBJ whole genome shotgun (WGS) entry which is preliminary data.</text>
</comment>
<protein>
    <submittedName>
        <fullName evidence="1">Uncharacterized protein</fullName>
    </submittedName>
</protein>
<name>A0ACB7S899_HYAAI</name>
<accession>A0ACB7S899</accession>
<reference evidence="1" key="1">
    <citation type="submission" date="2020-05" db="EMBL/GenBank/DDBJ databases">
        <title>Large-scale comparative analyses of tick genomes elucidate their genetic diversity and vector capacities.</title>
        <authorList>
            <person name="Jia N."/>
            <person name="Wang J."/>
            <person name="Shi W."/>
            <person name="Du L."/>
            <person name="Sun Y."/>
            <person name="Zhan W."/>
            <person name="Jiang J."/>
            <person name="Wang Q."/>
            <person name="Zhang B."/>
            <person name="Ji P."/>
            <person name="Sakyi L.B."/>
            <person name="Cui X."/>
            <person name="Yuan T."/>
            <person name="Jiang B."/>
            <person name="Yang W."/>
            <person name="Lam T.T.-Y."/>
            <person name="Chang Q."/>
            <person name="Ding S."/>
            <person name="Wang X."/>
            <person name="Zhu J."/>
            <person name="Ruan X."/>
            <person name="Zhao L."/>
            <person name="Wei J."/>
            <person name="Que T."/>
            <person name="Du C."/>
            <person name="Cheng J."/>
            <person name="Dai P."/>
            <person name="Han X."/>
            <person name="Huang E."/>
            <person name="Gao Y."/>
            <person name="Liu J."/>
            <person name="Shao H."/>
            <person name="Ye R."/>
            <person name="Li L."/>
            <person name="Wei W."/>
            <person name="Wang X."/>
            <person name="Wang C."/>
            <person name="Yang T."/>
            <person name="Huo Q."/>
            <person name="Li W."/>
            <person name="Guo W."/>
            <person name="Chen H."/>
            <person name="Zhou L."/>
            <person name="Ni X."/>
            <person name="Tian J."/>
            <person name="Zhou Y."/>
            <person name="Sheng Y."/>
            <person name="Liu T."/>
            <person name="Pan Y."/>
            <person name="Xia L."/>
            <person name="Li J."/>
            <person name="Zhao F."/>
            <person name="Cao W."/>
        </authorList>
    </citation>
    <scope>NUCLEOTIDE SEQUENCE</scope>
    <source>
        <strain evidence="1">Hyas-2018</strain>
    </source>
</reference>